<sequence>MASCSRQKATSRTRHATRRTAFSRALPRKPSIWVKSPTVTTTATWSRTTLSAYLLCAWRRADGRWSLLSSKPVATNGRSLCPSRVQ</sequence>
<feature type="compositionally biased region" description="Basic residues" evidence="1">
    <location>
        <begin position="9"/>
        <end position="18"/>
    </location>
</feature>
<accession>M4BKM3</accession>
<dbReference type="InParanoid" id="M4BKM3"/>
<protein>
    <submittedName>
        <fullName evidence="2">Uncharacterized protein</fullName>
    </submittedName>
</protein>
<dbReference type="HOGENOM" id="CLU_2502746_0_0_1"/>
<dbReference type="AlphaFoldDB" id="M4BKM3"/>
<dbReference type="EnsemblProtists" id="HpaT806956">
    <property type="protein sequence ID" value="HpaP806956"/>
    <property type="gene ID" value="HpaG806956"/>
</dbReference>
<dbReference type="Proteomes" id="UP000011713">
    <property type="component" value="Unassembled WGS sequence"/>
</dbReference>
<evidence type="ECO:0000313" key="3">
    <source>
        <dbReference type="Proteomes" id="UP000011713"/>
    </source>
</evidence>
<reference evidence="3" key="1">
    <citation type="journal article" date="2010" name="Science">
        <title>Signatures of adaptation to obligate biotrophy in the Hyaloperonospora arabidopsidis genome.</title>
        <authorList>
            <person name="Baxter L."/>
            <person name="Tripathy S."/>
            <person name="Ishaque N."/>
            <person name="Boot N."/>
            <person name="Cabral A."/>
            <person name="Kemen E."/>
            <person name="Thines M."/>
            <person name="Ah-Fong A."/>
            <person name="Anderson R."/>
            <person name="Badejoko W."/>
            <person name="Bittner-Eddy P."/>
            <person name="Boore J.L."/>
            <person name="Chibucos M.C."/>
            <person name="Coates M."/>
            <person name="Dehal P."/>
            <person name="Delehaunty K."/>
            <person name="Dong S."/>
            <person name="Downton P."/>
            <person name="Dumas B."/>
            <person name="Fabro G."/>
            <person name="Fronick C."/>
            <person name="Fuerstenberg S.I."/>
            <person name="Fulton L."/>
            <person name="Gaulin E."/>
            <person name="Govers F."/>
            <person name="Hughes L."/>
            <person name="Humphray S."/>
            <person name="Jiang R.H."/>
            <person name="Judelson H."/>
            <person name="Kamoun S."/>
            <person name="Kyung K."/>
            <person name="Meijer H."/>
            <person name="Minx P."/>
            <person name="Morris P."/>
            <person name="Nelson J."/>
            <person name="Phuntumart V."/>
            <person name="Qutob D."/>
            <person name="Rehmany A."/>
            <person name="Rougon-Cardoso A."/>
            <person name="Ryden P."/>
            <person name="Torto-Alalibo T."/>
            <person name="Studholme D."/>
            <person name="Wang Y."/>
            <person name="Win J."/>
            <person name="Wood J."/>
            <person name="Clifton S.W."/>
            <person name="Rogers J."/>
            <person name="Van den Ackerveken G."/>
            <person name="Jones J.D."/>
            <person name="McDowell J.M."/>
            <person name="Beynon J."/>
            <person name="Tyler B.M."/>
        </authorList>
    </citation>
    <scope>NUCLEOTIDE SEQUENCE [LARGE SCALE GENOMIC DNA]</scope>
    <source>
        <strain evidence="3">Emoy2</strain>
    </source>
</reference>
<proteinExistence type="predicted"/>
<evidence type="ECO:0000256" key="1">
    <source>
        <dbReference type="SAM" id="MobiDB-lite"/>
    </source>
</evidence>
<dbReference type="VEuPathDB" id="FungiDB:HpaG806956"/>
<evidence type="ECO:0000313" key="2">
    <source>
        <dbReference type="EnsemblProtists" id="HpaP806956"/>
    </source>
</evidence>
<dbReference type="EMBL" id="JH598357">
    <property type="status" value="NOT_ANNOTATED_CDS"/>
    <property type="molecule type" value="Genomic_DNA"/>
</dbReference>
<organism evidence="2 3">
    <name type="scientific">Hyaloperonospora arabidopsidis (strain Emoy2)</name>
    <name type="common">Downy mildew agent</name>
    <name type="synonym">Peronospora arabidopsidis</name>
    <dbReference type="NCBI Taxonomy" id="559515"/>
    <lineage>
        <taxon>Eukaryota</taxon>
        <taxon>Sar</taxon>
        <taxon>Stramenopiles</taxon>
        <taxon>Oomycota</taxon>
        <taxon>Peronosporomycetes</taxon>
        <taxon>Peronosporales</taxon>
        <taxon>Peronosporaceae</taxon>
        <taxon>Hyaloperonospora</taxon>
    </lineage>
</organism>
<name>M4BKM3_HYAAE</name>
<keyword evidence="3" id="KW-1185">Reference proteome</keyword>
<feature type="region of interest" description="Disordered" evidence="1">
    <location>
        <begin position="1"/>
        <end position="24"/>
    </location>
</feature>
<reference evidence="2" key="2">
    <citation type="submission" date="2015-06" db="UniProtKB">
        <authorList>
            <consortium name="EnsemblProtists"/>
        </authorList>
    </citation>
    <scope>IDENTIFICATION</scope>
    <source>
        <strain evidence="2">Emoy2</strain>
    </source>
</reference>